<sequence>MGIHVEEKRLISLPKFLCEERLLTFAKREYELKNHVQDKKESLIILKTKTVLTAKEQRITITLNEKDEKSTEVTIRSEMISNIAARKTTAIQNSVDRLFNGIEIDNPEKKPSDAEKTGESEIQHHKRKFFQMGKDKRRWDLYLTATYLGGHKDLKKSLRGSLAVYPDGVDFCVLGPKFTIFPTEIKKVTICSSSEIASNAKWQASCFTGALERNWMMNDGEKEKEKLQKNKLVIDYANEDGAFHCVFKAEGQFELEKSLKKAENLINELIK</sequence>
<accession>A0ABR6WWE5</accession>
<gene>
    <name evidence="1" type="ORF">GH808_10755</name>
</gene>
<evidence type="ECO:0000313" key="2">
    <source>
        <dbReference type="Proteomes" id="UP000603234"/>
    </source>
</evidence>
<protein>
    <submittedName>
        <fullName evidence="1">Uncharacterized protein</fullName>
    </submittedName>
</protein>
<organism evidence="1 2">
    <name type="scientific">Acetobacterium fimetarium</name>
    <dbReference type="NCBI Taxonomy" id="52691"/>
    <lineage>
        <taxon>Bacteria</taxon>
        <taxon>Bacillati</taxon>
        <taxon>Bacillota</taxon>
        <taxon>Clostridia</taxon>
        <taxon>Eubacteriales</taxon>
        <taxon>Eubacteriaceae</taxon>
        <taxon>Acetobacterium</taxon>
    </lineage>
</organism>
<dbReference type="RefSeq" id="WP_186842794.1">
    <property type="nucleotide sequence ID" value="NZ_WJBC01000015.1"/>
</dbReference>
<comment type="caution">
    <text evidence="1">The sequence shown here is derived from an EMBL/GenBank/DDBJ whole genome shotgun (WGS) entry which is preliminary data.</text>
</comment>
<name>A0ABR6WWE5_9FIRM</name>
<reference evidence="1 2" key="1">
    <citation type="journal article" date="2020" name="mSystems">
        <title>Defining Genomic and Predicted Metabolic Features of the Acetobacterium Genus.</title>
        <authorList>
            <person name="Ross D.E."/>
            <person name="Marshall C.W."/>
            <person name="Gulliver D."/>
            <person name="May H.D."/>
            <person name="Norman R.S."/>
        </authorList>
    </citation>
    <scope>NUCLEOTIDE SEQUENCE [LARGE SCALE GENOMIC DNA]</scope>
    <source>
        <strain evidence="1 2">DSM 8238</strain>
    </source>
</reference>
<dbReference type="Proteomes" id="UP000603234">
    <property type="component" value="Unassembled WGS sequence"/>
</dbReference>
<dbReference type="EMBL" id="WJBC01000015">
    <property type="protein sequence ID" value="MBC3804912.1"/>
    <property type="molecule type" value="Genomic_DNA"/>
</dbReference>
<proteinExistence type="predicted"/>
<keyword evidence="2" id="KW-1185">Reference proteome</keyword>
<evidence type="ECO:0000313" key="1">
    <source>
        <dbReference type="EMBL" id="MBC3804912.1"/>
    </source>
</evidence>